<reference evidence="1 2" key="1">
    <citation type="submission" date="2020-03" db="EMBL/GenBank/DDBJ databases">
        <title>Draft Genome Sequence of 2-Methylisoborneol Producing Pseudanabaena yagii Strain GIHE-NHR1 Isolated from North Han River in South Korea.</title>
        <authorList>
            <person name="Jeong J."/>
        </authorList>
    </citation>
    <scope>NUCLEOTIDE SEQUENCE [LARGE SCALE GENOMIC DNA]</scope>
    <source>
        <strain evidence="1 2">GIHE-NHR1</strain>
    </source>
</reference>
<accession>A0ABX1LMY9</accession>
<protein>
    <submittedName>
        <fullName evidence="1">Uncharacterized protein</fullName>
    </submittedName>
</protein>
<name>A0ABX1LMY9_9CYAN</name>
<comment type="caution">
    <text evidence="1">The sequence shown here is derived from an EMBL/GenBank/DDBJ whole genome shotgun (WGS) entry which is preliminary data.</text>
</comment>
<dbReference type="RefSeq" id="WP_169361979.1">
    <property type="nucleotide sequence ID" value="NZ_JAAVJL010000001.1"/>
</dbReference>
<keyword evidence="2" id="KW-1185">Reference proteome</keyword>
<dbReference type="Proteomes" id="UP000738376">
    <property type="component" value="Unassembled WGS sequence"/>
</dbReference>
<evidence type="ECO:0000313" key="2">
    <source>
        <dbReference type="Proteomes" id="UP000738376"/>
    </source>
</evidence>
<proteinExistence type="predicted"/>
<organism evidence="1 2">
    <name type="scientific">Pseudanabaena yagii GIHE-NHR1</name>
    <dbReference type="NCBI Taxonomy" id="2722753"/>
    <lineage>
        <taxon>Bacteria</taxon>
        <taxon>Bacillati</taxon>
        <taxon>Cyanobacteriota</taxon>
        <taxon>Cyanophyceae</taxon>
        <taxon>Pseudanabaenales</taxon>
        <taxon>Pseudanabaenaceae</taxon>
        <taxon>Pseudanabaena</taxon>
        <taxon>Pseudanabaena yagii</taxon>
    </lineage>
</organism>
<evidence type="ECO:0000313" key="1">
    <source>
        <dbReference type="EMBL" id="NMF56875.1"/>
    </source>
</evidence>
<dbReference type="EMBL" id="JAAVJL010000001">
    <property type="protein sequence ID" value="NMF56875.1"/>
    <property type="molecule type" value="Genomic_DNA"/>
</dbReference>
<sequence length="77" mass="8815">MTELLDRTITKLKTLSVEQQDAIAMIILEELEDEIQWNNSFESSQDLLAKLAKEAISEYNAGKPQEDERSRSQLTTD</sequence>
<gene>
    <name evidence="1" type="ORF">HC246_02305</name>
</gene>